<evidence type="ECO:0000256" key="5">
    <source>
        <dbReference type="HAMAP-Rule" id="MF_00014"/>
    </source>
</evidence>
<evidence type="ECO:0000256" key="1">
    <source>
        <dbReference type="ARBA" id="ARBA00022490"/>
    </source>
</evidence>
<dbReference type="InterPro" id="IPR036976">
    <property type="entry name" value="RimM_N_sf"/>
</dbReference>
<feature type="domain" description="RimM N-terminal" evidence="6">
    <location>
        <begin position="6"/>
        <end position="89"/>
    </location>
</feature>
<dbReference type="InterPro" id="IPR009000">
    <property type="entry name" value="Transl_B-barrel_sf"/>
</dbReference>
<comment type="domain">
    <text evidence="5">The PRC barrel domain binds ribosomal protein uS19.</text>
</comment>
<gene>
    <name evidence="5" type="primary">rimM</name>
    <name evidence="8" type="ORF">SAMN05192532_101688</name>
</gene>
<evidence type="ECO:0000259" key="6">
    <source>
        <dbReference type="Pfam" id="PF01782"/>
    </source>
</evidence>
<dbReference type="InterPro" id="IPR056792">
    <property type="entry name" value="PRC_RimM"/>
</dbReference>
<dbReference type="GO" id="GO:0005737">
    <property type="term" value="C:cytoplasm"/>
    <property type="evidence" value="ECO:0007669"/>
    <property type="project" value="UniProtKB-SubCell"/>
</dbReference>
<dbReference type="NCBIfam" id="TIGR02273">
    <property type="entry name" value="16S_RimM"/>
    <property type="match status" value="1"/>
</dbReference>
<dbReference type="OrthoDB" id="9810331at2"/>
<dbReference type="Pfam" id="PF01782">
    <property type="entry name" value="RimM"/>
    <property type="match status" value="1"/>
</dbReference>
<comment type="subunit">
    <text evidence="5">Binds ribosomal protein uS19.</text>
</comment>
<dbReference type="GO" id="GO:0005840">
    <property type="term" value="C:ribosome"/>
    <property type="evidence" value="ECO:0007669"/>
    <property type="project" value="InterPro"/>
</dbReference>
<comment type="subcellular location">
    <subcellularLocation>
        <location evidence="5">Cytoplasm</location>
    </subcellularLocation>
</comment>
<sequence>MEWFNVGKIINTHGVRGELKILPITDFVDDRFQNGNELFLFHETKKDRVKVTIERSRSHKQFLLLTVTEINTLEEAETWKGGILQIPETALTPLEEGEYYYHEIIGCTVYTEEEKPLGEVDDILSPGANDVWVVKPFHGEKEILIPYIKEVVKEIDVEKKRISIQLMEGLLP</sequence>
<keyword evidence="1 5" id="KW-0963">Cytoplasm</keyword>
<protein>
    <recommendedName>
        <fullName evidence="5">Ribosome maturation factor RimM</fullName>
    </recommendedName>
</protein>
<dbReference type="AlphaFoldDB" id="A0A1I2A9M0"/>
<dbReference type="STRING" id="930128.SAMN05192532_101688"/>
<dbReference type="Gene3D" id="2.30.30.240">
    <property type="entry name" value="PRC-barrel domain"/>
    <property type="match status" value="1"/>
</dbReference>
<reference evidence="8 9" key="1">
    <citation type="submission" date="2016-10" db="EMBL/GenBank/DDBJ databases">
        <authorList>
            <person name="de Groot N.N."/>
        </authorList>
    </citation>
    <scope>NUCLEOTIDE SEQUENCE [LARGE SCALE GENOMIC DNA]</scope>
    <source>
        <strain evidence="8 9">DSM 23995</strain>
    </source>
</reference>
<evidence type="ECO:0000259" key="7">
    <source>
        <dbReference type="Pfam" id="PF24986"/>
    </source>
</evidence>
<keyword evidence="9" id="KW-1185">Reference proteome</keyword>
<accession>A0A1I2A9M0</accession>
<keyword evidence="4 5" id="KW-0143">Chaperone</keyword>
<dbReference type="SUPFAM" id="SSF50346">
    <property type="entry name" value="PRC-barrel domain"/>
    <property type="match status" value="1"/>
</dbReference>
<name>A0A1I2A9M0_9BACI</name>
<dbReference type="InterPro" id="IPR011961">
    <property type="entry name" value="RimM"/>
</dbReference>
<dbReference type="SUPFAM" id="SSF50447">
    <property type="entry name" value="Translation proteins"/>
    <property type="match status" value="1"/>
</dbReference>
<dbReference type="PANTHER" id="PTHR33692:SF1">
    <property type="entry name" value="RIBOSOME MATURATION FACTOR RIMM"/>
    <property type="match status" value="1"/>
</dbReference>
<dbReference type="InterPro" id="IPR011033">
    <property type="entry name" value="PRC_barrel-like_sf"/>
</dbReference>
<proteinExistence type="inferred from homology"/>
<dbReference type="HAMAP" id="MF_00014">
    <property type="entry name" value="Ribosome_mat_RimM"/>
    <property type="match status" value="1"/>
</dbReference>
<keyword evidence="2 5" id="KW-0690">Ribosome biogenesis</keyword>
<evidence type="ECO:0000256" key="3">
    <source>
        <dbReference type="ARBA" id="ARBA00022552"/>
    </source>
</evidence>
<dbReference type="InterPro" id="IPR002676">
    <property type="entry name" value="RimM_N"/>
</dbReference>
<dbReference type="Pfam" id="PF24986">
    <property type="entry name" value="PRC_RimM"/>
    <property type="match status" value="1"/>
</dbReference>
<organism evidence="8 9">
    <name type="scientific">Alteribacillus iranensis</name>
    <dbReference type="NCBI Taxonomy" id="930128"/>
    <lineage>
        <taxon>Bacteria</taxon>
        <taxon>Bacillati</taxon>
        <taxon>Bacillota</taxon>
        <taxon>Bacilli</taxon>
        <taxon>Bacillales</taxon>
        <taxon>Bacillaceae</taxon>
        <taxon>Alteribacillus</taxon>
    </lineage>
</organism>
<evidence type="ECO:0000256" key="2">
    <source>
        <dbReference type="ARBA" id="ARBA00022517"/>
    </source>
</evidence>
<dbReference type="RefSeq" id="WP_091657314.1">
    <property type="nucleotide sequence ID" value="NZ_FONT01000001.1"/>
</dbReference>
<evidence type="ECO:0000313" key="8">
    <source>
        <dbReference type="EMBL" id="SFE39520.1"/>
    </source>
</evidence>
<feature type="domain" description="Ribosome maturation factor RimM PRC barrel" evidence="7">
    <location>
        <begin position="102"/>
        <end position="170"/>
    </location>
</feature>
<keyword evidence="3 5" id="KW-0698">rRNA processing</keyword>
<dbReference type="PANTHER" id="PTHR33692">
    <property type="entry name" value="RIBOSOME MATURATION FACTOR RIMM"/>
    <property type="match status" value="1"/>
</dbReference>
<dbReference type="GO" id="GO:0006364">
    <property type="term" value="P:rRNA processing"/>
    <property type="evidence" value="ECO:0007669"/>
    <property type="project" value="UniProtKB-UniRule"/>
</dbReference>
<comment type="similarity">
    <text evidence="5">Belongs to the RimM family.</text>
</comment>
<dbReference type="GO" id="GO:0042274">
    <property type="term" value="P:ribosomal small subunit biogenesis"/>
    <property type="evidence" value="ECO:0007669"/>
    <property type="project" value="UniProtKB-UniRule"/>
</dbReference>
<evidence type="ECO:0000256" key="4">
    <source>
        <dbReference type="ARBA" id="ARBA00023186"/>
    </source>
</evidence>
<comment type="function">
    <text evidence="5">An accessory protein needed during the final step in the assembly of 30S ribosomal subunit, possibly for assembly of the head region. Essential for efficient processing of 16S rRNA. May be needed both before and after RbfA during the maturation of 16S rRNA. It has affinity for free ribosomal 30S subunits but not for 70S ribosomes.</text>
</comment>
<dbReference type="Proteomes" id="UP000199516">
    <property type="component" value="Unassembled WGS sequence"/>
</dbReference>
<dbReference type="GO" id="GO:0043022">
    <property type="term" value="F:ribosome binding"/>
    <property type="evidence" value="ECO:0007669"/>
    <property type="project" value="InterPro"/>
</dbReference>
<dbReference type="EMBL" id="FONT01000001">
    <property type="protein sequence ID" value="SFE39520.1"/>
    <property type="molecule type" value="Genomic_DNA"/>
</dbReference>
<evidence type="ECO:0000313" key="9">
    <source>
        <dbReference type="Proteomes" id="UP000199516"/>
    </source>
</evidence>
<dbReference type="Gene3D" id="2.40.30.60">
    <property type="entry name" value="RimM"/>
    <property type="match status" value="1"/>
</dbReference>